<name>A0A1C6FVC3_9FIRM</name>
<dbReference type="PANTHER" id="PTHR12304">
    <property type="entry name" value="INOSINE-URIDINE PREFERRING NUCLEOSIDE HYDROLASE"/>
    <property type="match status" value="1"/>
</dbReference>
<keyword evidence="1 4" id="KW-0378">Hydrolase</keyword>
<proteinExistence type="predicted"/>
<dbReference type="Gene3D" id="3.90.245.10">
    <property type="entry name" value="Ribonucleoside hydrolase-like"/>
    <property type="match status" value="1"/>
</dbReference>
<dbReference type="AlphaFoldDB" id="A0A1C6FVC3"/>
<dbReference type="SUPFAM" id="SSF53590">
    <property type="entry name" value="Nucleoside hydrolase"/>
    <property type="match status" value="1"/>
</dbReference>
<dbReference type="GO" id="GO:0005829">
    <property type="term" value="C:cytosol"/>
    <property type="evidence" value="ECO:0007669"/>
    <property type="project" value="TreeGrafter"/>
</dbReference>
<dbReference type="InterPro" id="IPR001910">
    <property type="entry name" value="Inosine/uridine_hydrolase_dom"/>
</dbReference>
<dbReference type="GO" id="GO:0006152">
    <property type="term" value="P:purine nucleoside catabolic process"/>
    <property type="evidence" value="ECO:0007669"/>
    <property type="project" value="TreeGrafter"/>
</dbReference>
<evidence type="ECO:0000256" key="2">
    <source>
        <dbReference type="ARBA" id="ARBA00023295"/>
    </source>
</evidence>
<dbReference type="PANTHER" id="PTHR12304:SF4">
    <property type="entry name" value="URIDINE NUCLEOSIDASE"/>
    <property type="match status" value="1"/>
</dbReference>
<evidence type="ECO:0000313" key="4">
    <source>
        <dbReference type="EMBL" id="SCJ37019.1"/>
    </source>
</evidence>
<dbReference type="InterPro" id="IPR015910">
    <property type="entry name" value="I/U_nuclsd_hydro_CS"/>
</dbReference>
<sequence length="347" mass="37812">MDMYDGKKLYTCDEKGLAVMEKTKIILDVDTGSDDAVAIMTALLSPELEVLGICTVNGNRCIEMTTENTLRVVEYLGCDVPVFKGCAMPLVSSLQPGRRPHMPFIGQEDPEENVHSDYLDYLPPATIKPQKQNAITWLIDTLMASDGDITLVPVGPLTNLAVALRIEPAIADKIKEIVIMGGAYEYGNITATSEFNIWIDPEAAKIVMDCGAKITLIPLDATHRACISLAECDELDAMGTKAALATSEFARYRIKGYRVFQPMEQDDWGPIHDALAVAAIIDPTVLKDVRQLHVDVDFSGGSADGMTVCDVNFRDKKAVRNAAVALNADREKFVGIIKAAMARSEKA</sequence>
<dbReference type="InterPro" id="IPR023186">
    <property type="entry name" value="IUNH"/>
</dbReference>
<evidence type="ECO:0000256" key="1">
    <source>
        <dbReference type="ARBA" id="ARBA00022801"/>
    </source>
</evidence>
<dbReference type="InterPro" id="IPR036452">
    <property type="entry name" value="Ribo_hydro-like"/>
</dbReference>
<dbReference type="GO" id="GO:0045437">
    <property type="term" value="F:uridine nucleosidase activity"/>
    <property type="evidence" value="ECO:0007669"/>
    <property type="project" value="UniProtKB-ARBA"/>
</dbReference>
<feature type="domain" description="Inosine/uridine-preferring nucleoside hydrolase" evidence="3">
    <location>
        <begin position="25"/>
        <end position="334"/>
    </location>
</feature>
<dbReference type="PROSITE" id="PS01247">
    <property type="entry name" value="IUNH"/>
    <property type="match status" value="1"/>
</dbReference>
<dbReference type="GO" id="GO:0008477">
    <property type="term" value="F:purine nucleosidase activity"/>
    <property type="evidence" value="ECO:0007669"/>
    <property type="project" value="TreeGrafter"/>
</dbReference>
<evidence type="ECO:0000259" key="3">
    <source>
        <dbReference type="Pfam" id="PF01156"/>
    </source>
</evidence>
<protein>
    <submittedName>
        <fullName evidence="4">Pyrimidine-specific ribonucleoside hydrolase rihB</fullName>
        <ecNumber evidence="4">3.2.2.8</ecNumber>
    </submittedName>
</protein>
<gene>
    <name evidence="4" type="primary">rihB_2</name>
    <name evidence="4" type="ORF">SAMEA3545359_00126</name>
</gene>
<organism evidence="4">
    <name type="scientific">uncultured Anaerotruncus sp</name>
    <dbReference type="NCBI Taxonomy" id="905011"/>
    <lineage>
        <taxon>Bacteria</taxon>
        <taxon>Bacillati</taxon>
        <taxon>Bacillota</taxon>
        <taxon>Clostridia</taxon>
        <taxon>Eubacteriales</taxon>
        <taxon>Oscillospiraceae</taxon>
        <taxon>Anaerotruncus</taxon>
        <taxon>environmental samples</taxon>
    </lineage>
</organism>
<reference evidence="4" key="1">
    <citation type="submission" date="2015-09" db="EMBL/GenBank/DDBJ databases">
        <authorList>
            <consortium name="Pathogen Informatics"/>
        </authorList>
    </citation>
    <scope>NUCLEOTIDE SEQUENCE</scope>
    <source>
        <strain evidence="4">2789STDY5834896</strain>
    </source>
</reference>
<dbReference type="EC" id="3.2.2.8" evidence="4"/>
<dbReference type="Pfam" id="PF01156">
    <property type="entry name" value="IU_nuc_hydro"/>
    <property type="match status" value="1"/>
</dbReference>
<keyword evidence="2 4" id="KW-0326">Glycosidase</keyword>
<dbReference type="EMBL" id="FMHG01000001">
    <property type="protein sequence ID" value="SCJ37019.1"/>
    <property type="molecule type" value="Genomic_DNA"/>
</dbReference>
<accession>A0A1C6FVC3</accession>